<dbReference type="EMBL" id="JARFYM010000024">
    <property type="protein sequence ID" value="MDL2401945.1"/>
    <property type="molecule type" value="Genomic_DNA"/>
</dbReference>
<proteinExistence type="predicted"/>
<feature type="region of interest" description="Disordered" evidence="1">
    <location>
        <begin position="27"/>
        <end position="48"/>
    </location>
</feature>
<comment type="caution">
    <text evidence="2">The sequence shown here is derived from an EMBL/GenBank/DDBJ whole genome shotgun (WGS) entry which is preliminary data.</text>
</comment>
<sequence>MRALLIIILALMVGSILSLVVIKPYVTGGNNQNSTIAQKTIEQPEPKP</sequence>
<gene>
    <name evidence="2" type="ORF">PY649_23845</name>
</gene>
<keyword evidence="3" id="KW-1185">Reference proteome</keyword>
<evidence type="ECO:0008006" key="4">
    <source>
        <dbReference type="Google" id="ProtNLM"/>
    </source>
</evidence>
<evidence type="ECO:0000313" key="3">
    <source>
        <dbReference type="Proteomes" id="UP001172645"/>
    </source>
</evidence>
<reference evidence="2" key="1">
    <citation type="submission" date="2023-06" db="EMBL/GenBank/DDBJ databases">
        <title>Phylogenetic Diversity of Rhizobium strains.</title>
        <authorList>
            <person name="Moura F.T."/>
            <person name="Helene L.C.F."/>
            <person name="Hungria M."/>
        </authorList>
    </citation>
    <scope>NUCLEOTIDE SEQUENCE</scope>
    <source>
        <strain evidence="2">CCGE526</strain>
    </source>
</reference>
<accession>A0ABT7K1S0</accession>
<dbReference type="RefSeq" id="WP_285871243.1">
    <property type="nucleotide sequence ID" value="NZ_JARFYM010000024.1"/>
</dbReference>
<feature type="compositionally biased region" description="Polar residues" evidence="1">
    <location>
        <begin position="28"/>
        <end position="41"/>
    </location>
</feature>
<organism evidence="2 3">
    <name type="scientific">Rhizobium mayense</name>
    <dbReference type="NCBI Taxonomy" id="1312184"/>
    <lineage>
        <taxon>Bacteria</taxon>
        <taxon>Pseudomonadati</taxon>
        <taxon>Pseudomonadota</taxon>
        <taxon>Alphaproteobacteria</taxon>
        <taxon>Hyphomicrobiales</taxon>
        <taxon>Rhizobiaceae</taxon>
        <taxon>Rhizobium/Agrobacterium group</taxon>
        <taxon>Rhizobium</taxon>
    </lineage>
</organism>
<name>A0ABT7K1S0_9HYPH</name>
<protein>
    <recommendedName>
        <fullName evidence="4">Exopeptide</fullName>
    </recommendedName>
</protein>
<dbReference type="Proteomes" id="UP001172645">
    <property type="component" value="Unassembled WGS sequence"/>
</dbReference>
<evidence type="ECO:0000313" key="2">
    <source>
        <dbReference type="EMBL" id="MDL2401945.1"/>
    </source>
</evidence>
<evidence type="ECO:0000256" key="1">
    <source>
        <dbReference type="SAM" id="MobiDB-lite"/>
    </source>
</evidence>